<reference evidence="1" key="1">
    <citation type="journal article" date="2015" name="Nature">
        <title>Complex archaea that bridge the gap between prokaryotes and eukaryotes.</title>
        <authorList>
            <person name="Spang A."/>
            <person name="Saw J.H."/>
            <person name="Jorgensen S.L."/>
            <person name="Zaremba-Niedzwiedzka K."/>
            <person name="Martijn J."/>
            <person name="Lind A.E."/>
            <person name="van Eijk R."/>
            <person name="Schleper C."/>
            <person name="Guy L."/>
            <person name="Ettema T.J."/>
        </authorList>
    </citation>
    <scope>NUCLEOTIDE SEQUENCE</scope>
</reference>
<protein>
    <submittedName>
        <fullName evidence="1">Uncharacterized protein</fullName>
    </submittedName>
</protein>
<name>A0A0F9T3T9_9ZZZZ</name>
<dbReference type="EMBL" id="LAZR01000302">
    <property type="protein sequence ID" value="KKN75905.1"/>
    <property type="molecule type" value="Genomic_DNA"/>
</dbReference>
<sequence length="53" mass="6333">MTDLTLTAIQALSPEEQEQFKGYINQSLRRMRSRQSAINRLLETDFERKQNEF</sequence>
<organism evidence="1">
    <name type="scientific">marine sediment metagenome</name>
    <dbReference type="NCBI Taxonomy" id="412755"/>
    <lineage>
        <taxon>unclassified sequences</taxon>
        <taxon>metagenomes</taxon>
        <taxon>ecological metagenomes</taxon>
    </lineage>
</organism>
<gene>
    <name evidence="1" type="ORF">LCGC14_0376130</name>
</gene>
<accession>A0A0F9T3T9</accession>
<proteinExistence type="predicted"/>
<dbReference type="AlphaFoldDB" id="A0A0F9T3T9"/>
<comment type="caution">
    <text evidence="1">The sequence shown here is derived from an EMBL/GenBank/DDBJ whole genome shotgun (WGS) entry which is preliminary data.</text>
</comment>
<evidence type="ECO:0000313" key="1">
    <source>
        <dbReference type="EMBL" id="KKN75905.1"/>
    </source>
</evidence>